<evidence type="ECO:0000313" key="1">
    <source>
        <dbReference type="EMBL" id="KKN19552.1"/>
    </source>
</evidence>
<sequence length="46" mass="5230">MIKITELKIISLESFIQDKNVPQNEIHLVWLGQASSHPLNECPDLS</sequence>
<comment type="caution">
    <text evidence="1">The sequence shown here is derived from an EMBL/GenBank/DDBJ whole genome shotgun (WGS) entry which is preliminary data.</text>
</comment>
<gene>
    <name evidence="1" type="ORF">LCGC14_0944610</name>
</gene>
<dbReference type="AlphaFoldDB" id="A0A0F9P560"/>
<name>A0A0F9P560_9ZZZZ</name>
<reference evidence="1" key="1">
    <citation type="journal article" date="2015" name="Nature">
        <title>Complex archaea that bridge the gap between prokaryotes and eukaryotes.</title>
        <authorList>
            <person name="Spang A."/>
            <person name="Saw J.H."/>
            <person name="Jorgensen S.L."/>
            <person name="Zaremba-Niedzwiedzka K."/>
            <person name="Martijn J."/>
            <person name="Lind A.E."/>
            <person name="van Eijk R."/>
            <person name="Schleper C."/>
            <person name="Guy L."/>
            <person name="Ettema T.J."/>
        </authorList>
    </citation>
    <scope>NUCLEOTIDE SEQUENCE</scope>
</reference>
<dbReference type="EMBL" id="LAZR01003324">
    <property type="protein sequence ID" value="KKN19552.1"/>
    <property type="molecule type" value="Genomic_DNA"/>
</dbReference>
<protein>
    <submittedName>
        <fullName evidence="1">Uncharacterized protein</fullName>
    </submittedName>
</protein>
<organism evidence="1">
    <name type="scientific">marine sediment metagenome</name>
    <dbReference type="NCBI Taxonomy" id="412755"/>
    <lineage>
        <taxon>unclassified sequences</taxon>
        <taxon>metagenomes</taxon>
        <taxon>ecological metagenomes</taxon>
    </lineage>
</organism>
<accession>A0A0F9P560</accession>
<proteinExistence type="predicted"/>